<evidence type="ECO:0000256" key="3">
    <source>
        <dbReference type="ARBA" id="ARBA00022552"/>
    </source>
</evidence>
<evidence type="ECO:0000256" key="4">
    <source>
        <dbReference type="ARBA" id="ARBA00022835"/>
    </source>
</evidence>
<dbReference type="GO" id="GO:0003723">
    <property type="term" value="F:RNA binding"/>
    <property type="evidence" value="ECO:0007669"/>
    <property type="project" value="TreeGrafter"/>
</dbReference>
<evidence type="ECO:0000256" key="5">
    <source>
        <dbReference type="ARBA" id="ARBA00023242"/>
    </source>
</evidence>
<evidence type="ECO:0000313" key="7">
    <source>
        <dbReference type="EMBL" id="SPD28414.1"/>
    </source>
</evidence>
<dbReference type="CDD" id="cd11372">
    <property type="entry name" value="RNase_PH_RRP46"/>
    <property type="match status" value="1"/>
</dbReference>
<dbReference type="InterPro" id="IPR036345">
    <property type="entry name" value="ExoRNase_PH_dom2_sf"/>
</dbReference>
<dbReference type="GO" id="GO:0000176">
    <property type="term" value="C:nuclear exosome (RNase complex)"/>
    <property type="evidence" value="ECO:0007669"/>
    <property type="project" value="TreeGrafter"/>
</dbReference>
<dbReference type="InterPro" id="IPR027408">
    <property type="entry name" value="PNPase/RNase_PH_dom_sf"/>
</dbReference>
<dbReference type="GO" id="GO:0016075">
    <property type="term" value="P:rRNA catabolic process"/>
    <property type="evidence" value="ECO:0007669"/>
    <property type="project" value="TreeGrafter"/>
</dbReference>
<accession>A0A2N9IVW8</accession>
<reference evidence="7" key="1">
    <citation type="submission" date="2018-02" db="EMBL/GenBank/DDBJ databases">
        <authorList>
            <person name="Cohen D.B."/>
            <person name="Kent A.D."/>
        </authorList>
    </citation>
    <scope>NUCLEOTIDE SEQUENCE</scope>
</reference>
<gene>
    <name evidence="7" type="ORF">FSB_LOCUS56296</name>
</gene>
<name>A0A2N9IVW8_FAGSY</name>
<evidence type="ECO:0000256" key="1">
    <source>
        <dbReference type="ARBA" id="ARBA00004123"/>
    </source>
</evidence>
<protein>
    <recommendedName>
        <fullName evidence="6">Exoribonuclease phosphorolytic domain-containing protein</fullName>
    </recommendedName>
</protein>
<keyword evidence="3" id="KW-0698">rRNA processing</keyword>
<dbReference type="InterPro" id="IPR001247">
    <property type="entry name" value="ExoRNase_PH_dom1"/>
</dbReference>
<dbReference type="InterPro" id="IPR050080">
    <property type="entry name" value="RNase_PH"/>
</dbReference>
<feature type="domain" description="Exoribonuclease phosphorolytic" evidence="6">
    <location>
        <begin position="13"/>
        <end position="118"/>
    </location>
</feature>
<dbReference type="AlphaFoldDB" id="A0A2N9IVW8"/>
<keyword evidence="5" id="KW-0539">Nucleus</keyword>
<dbReference type="SUPFAM" id="SSF55666">
    <property type="entry name" value="Ribonuclease PH domain 2-like"/>
    <property type="match status" value="1"/>
</dbReference>
<dbReference type="PANTHER" id="PTHR11953">
    <property type="entry name" value="EXOSOME COMPLEX COMPONENT"/>
    <property type="match status" value="1"/>
</dbReference>
<dbReference type="GO" id="GO:0034475">
    <property type="term" value="P:U4 snRNA 3'-end processing"/>
    <property type="evidence" value="ECO:0007669"/>
    <property type="project" value="TreeGrafter"/>
</dbReference>
<dbReference type="GO" id="GO:0071028">
    <property type="term" value="P:nuclear mRNA surveillance"/>
    <property type="evidence" value="ECO:0007669"/>
    <property type="project" value="TreeGrafter"/>
</dbReference>
<dbReference type="GO" id="GO:0005730">
    <property type="term" value="C:nucleolus"/>
    <property type="evidence" value="ECO:0007669"/>
    <property type="project" value="TreeGrafter"/>
</dbReference>
<comment type="subcellular location">
    <subcellularLocation>
        <location evidence="1">Nucleus</location>
    </subcellularLocation>
</comment>
<dbReference type="Pfam" id="PF01138">
    <property type="entry name" value="RNase_PH"/>
    <property type="match status" value="1"/>
</dbReference>
<organism evidence="7">
    <name type="scientific">Fagus sylvatica</name>
    <name type="common">Beechnut</name>
    <dbReference type="NCBI Taxonomy" id="28930"/>
    <lineage>
        <taxon>Eukaryota</taxon>
        <taxon>Viridiplantae</taxon>
        <taxon>Streptophyta</taxon>
        <taxon>Embryophyta</taxon>
        <taxon>Tracheophyta</taxon>
        <taxon>Spermatophyta</taxon>
        <taxon>Magnoliopsida</taxon>
        <taxon>eudicotyledons</taxon>
        <taxon>Gunneridae</taxon>
        <taxon>Pentapetalae</taxon>
        <taxon>rosids</taxon>
        <taxon>fabids</taxon>
        <taxon>Fagales</taxon>
        <taxon>Fagaceae</taxon>
        <taxon>Fagus</taxon>
    </lineage>
</organism>
<dbReference type="SUPFAM" id="SSF54211">
    <property type="entry name" value="Ribosomal protein S5 domain 2-like"/>
    <property type="match status" value="1"/>
</dbReference>
<dbReference type="InterPro" id="IPR020568">
    <property type="entry name" value="Ribosomal_Su5_D2-typ_SF"/>
</dbReference>
<dbReference type="GO" id="GO:0000177">
    <property type="term" value="C:cytoplasmic exosome (RNase complex)"/>
    <property type="evidence" value="ECO:0007669"/>
    <property type="project" value="TreeGrafter"/>
</dbReference>
<sequence>MEAERIDGRTANQLRPLACSHNILNRAHGSASWSQGDTKVLAAVYGPKAGTKKNENPEKACIEIIWKPKTGQIGKLEKEYEMILKRTLQSICVLTINPNTTTSVIVQVVNDDGAVSFMVKNLSHNSVVSGGFGLLYKDNQGSNPSTPNFKKDGGFILPPPCAALVDAGIPLKHLAVAICCCLTESEYVMLDPTKLEEQKMKAFAYLVFPNSILSVLPEGALKVKGEPMEHGIITSVTQGAMSVDNYLNCLERGRAASTKMSAFLRRSLQPQIPGDSSKAE</sequence>
<evidence type="ECO:0000256" key="2">
    <source>
        <dbReference type="ARBA" id="ARBA00006678"/>
    </source>
</evidence>
<dbReference type="GO" id="GO:0006364">
    <property type="term" value="P:rRNA processing"/>
    <property type="evidence" value="ECO:0007669"/>
    <property type="project" value="UniProtKB-KW"/>
</dbReference>
<proteinExistence type="inferred from homology"/>
<keyword evidence="4" id="KW-0271">Exosome</keyword>
<dbReference type="EMBL" id="OIVN01006230">
    <property type="protein sequence ID" value="SPD28414.1"/>
    <property type="molecule type" value="Genomic_DNA"/>
</dbReference>
<comment type="similarity">
    <text evidence="2">Belongs to the RNase PH family.</text>
</comment>
<dbReference type="GO" id="GO:0071051">
    <property type="term" value="P:poly(A)-dependent snoRNA 3'-end processing"/>
    <property type="evidence" value="ECO:0007669"/>
    <property type="project" value="TreeGrafter"/>
</dbReference>
<dbReference type="Gene3D" id="3.30.230.70">
    <property type="entry name" value="GHMP Kinase, N-terminal domain"/>
    <property type="match status" value="1"/>
</dbReference>
<dbReference type="PANTHER" id="PTHR11953:SF1">
    <property type="entry name" value="EXOSOME COMPLEX COMPONENT RRP46"/>
    <property type="match status" value="1"/>
</dbReference>
<evidence type="ECO:0000259" key="6">
    <source>
        <dbReference type="Pfam" id="PF01138"/>
    </source>
</evidence>